<name>A0A1C2J4C5_ACITH</name>
<reference evidence="1 2" key="1">
    <citation type="journal article" date="2016" name="Int. J. Mol. Sci.">
        <title>Comparative genomics of the extreme acidophile Acidithiobacillus thiooxidans reveals intraspecific divergence and niche adaptation.</title>
        <authorList>
            <person name="Zhang X."/>
            <person name="Feng X."/>
            <person name="Tao J."/>
            <person name="Ma L."/>
            <person name="Xiao Y."/>
            <person name="Liang Y."/>
            <person name="Liu X."/>
            <person name="Yin H."/>
        </authorList>
    </citation>
    <scope>NUCLEOTIDE SEQUENCE [LARGE SCALE GENOMIC DNA]</scope>
    <source>
        <strain evidence="1 2">A02</strain>
    </source>
</reference>
<proteinExistence type="predicted"/>
<accession>A0A1C2J4C5</accession>
<comment type="caution">
    <text evidence="1">The sequence shown here is derived from an EMBL/GenBank/DDBJ whole genome shotgun (WGS) entry which is preliminary data.</text>
</comment>
<dbReference type="AlphaFoldDB" id="A0A1C2J4C5"/>
<evidence type="ECO:0000313" key="1">
    <source>
        <dbReference type="EMBL" id="OCX70159.1"/>
    </source>
</evidence>
<dbReference type="EMBL" id="LWSA01000205">
    <property type="protein sequence ID" value="OCX70159.1"/>
    <property type="molecule type" value="Genomic_DNA"/>
</dbReference>
<evidence type="ECO:0000313" key="2">
    <source>
        <dbReference type="Proteomes" id="UP000094893"/>
    </source>
</evidence>
<gene>
    <name evidence="1" type="ORF">A6P07_15190</name>
</gene>
<dbReference type="RefSeq" id="WP_024895158.1">
    <property type="nucleotide sequence ID" value="NZ_LWRZ01000286.1"/>
</dbReference>
<sequence>MKSTAPIHLYAEQMREVKRRIEVIDYFLLAGGHALYRPTTIESMCLQVRHILELIAFASLCANHGAYSKIHKDFASHWNAELLIRDLGRINPDFYPIPRVELPSPDDLVKHQLEDLKEEFLTKEEFVIAYKKCGAMMHARNPYGSKTRHNYFEKALPVWREKIIKLLNNHTVKVVGHPGLWLIHMREIGDDEVHYYELMPPHSNRSG</sequence>
<organism evidence="1 2">
    <name type="scientific">Acidithiobacillus thiooxidans</name>
    <name type="common">Thiobacillus thiooxidans</name>
    <dbReference type="NCBI Taxonomy" id="930"/>
    <lineage>
        <taxon>Bacteria</taxon>
        <taxon>Pseudomonadati</taxon>
        <taxon>Pseudomonadota</taxon>
        <taxon>Acidithiobacillia</taxon>
        <taxon>Acidithiobacillales</taxon>
        <taxon>Acidithiobacillaceae</taxon>
        <taxon>Acidithiobacillus</taxon>
    </lineage>
</organism>
<dbReference type="Proteomes" id="UP000094893">
    <property type="component" value="Unassembled WGS sequence"/>
</dbReference>
<protein>
    <submittedName>
        <fullName evidence="1">Uncharacterized protein</fullName>
    </submittedName>
</protein>